<dbReference type="Proteomes" id="UP000594263">
    <property type="component" value="Unplaced"/>
</dbReference>
<keyword evidence="4" id="KW-1185">Reference proteome</keyword>
<dbReference type="PROSITE" id="PS00018">
    <property type="entry name" value="EF_HAND_1"/>
    <property type="match status" value="2"/>
</dbReference>
<evidence type="ECO:0000313" key="3">
    <source>
        <dbReference type="EnsemblPlants" id="Kaladp0031s0033.1.v1.1.CDS.1"/>
    </source>
</evidence>
<dbReference type="Gene3D" id="1.10.238.10">
    <property type="entry name" value="EF-hand"/>
    <property type="match status" value="1"/>
</dbReference>
<dbReference type="GO" id="GO:0005509">
    <property type="term" value="F:calcium ion binding"/>
    <property type="evidence" value="ECO:0007669"/>
    <property type="project" value="InterPro"/>
</dbReference>
<evidence type="ECO:0000256" key="1">
    <source>
        <dbReference type="ARBA" id="ARBA00022837"/>
    </source>
</evidence>
<dbReference type="PANTHER" id="PTHR34574">
    <property type="entry name" value="CALCIUM-BINDING EF-HAND FAMILY PROTEIN-RELATED"/>
    <property type="match status" value="1"/>
</dbReference>
<protein>
    <recommendedName>
        <fullName evidence="2">EF-hand domain-containing protein</fullName>
    </recommendedName>
</protein>
<reference evidence="3" key="1">
    <citation type="submission" date="2021-01" db="UniProtKB">
        <authorList>
            <consortium name="EnsemblPlants"/>
        </authorList>
    </citation>
    <scope>IDENTIFICATION</scope>
</reference>
<dbReference type="AlphaFoldDB" id="A0A7N0TB55"/>
<dbReference type="InterPro" id="IPR018247">
    <property type="entry name" value="EF_Hand_1_Ca_BS"/>
</dbReference>
<dbReference type="Gramene" id="Kaladp0031s0033.1.v1.1">
    <property type="protein sequence ID" value="Kaladp0031s0033.1.v1.1.CDS.1"/>
    <property type="gene ID" value="Kaladp0031s0033.v1.1"/>
</dbReference>
<organism evidence="3 4">
    <name type="scientific">Kalanchoe fedtschenkoi</name>
    <name type="common">Lavender scallops</name>
    <name type="synonym">South American air plant</name>
    <dbReference type="NCBI Taxonomy" id="63787"/>
    <lineage>
        <taxon>Eukaryota</taxon>
        <taxon>Viridiplantae</taxon>
        <taxon>Streptophyta</taxon>
        <taxon>Embryophyta</taxon>
        <taxon>Tracheophyta</taxon>
        <taxon>Spermatophyta</taxon>
        <taxon>Magnoliopsida</taxon>
        <taxon>eudicotyledons</taxon>
        <taxon>Gunneridae</taxon>
        <taxon>Pentapetalae</taxon>
        <taxon>Saxifragales</taxon>
        <taxon>Crassulaceae</taxon>
        <taxon>Kalanchoe</taxon>
    </lineage>
</organism>
<dbReference type="EnsemblPlants" id="Kaladp0031s0033.1.v1.1">
    <property type="protein sequence ID" value="Kaladp0031s0033.1.v1.1.CDS.1"/>
    <property type="gene ID" value="Kaladp0031s0033.v1.1"/>
</dbReference>
<name>A0A7N0TB55_KALFE</name>
<dbReference type="Pfam" id="PF13499">
    <property type="entry name" value="EF-hand_7"/>
    <property type="match status" value="1"/>
</dbReference>
<sequence length="139" mass="15575">MSVEVVDSSTIVNFVEDEEAFSSLVRDWFISLDTDQDGVLSYKEMLKEWRSLRLLETHYGVDVKVDEAELGKVYDSLFLQFDHDSNGVVDLDDFGAEMKKMMMAVADAIGSLPVQMVLVEDGFLKRAVDVESAAKRLAA</sequence>
<dbReference type="SUPFAM" id="SSF47473">
    <property type="entry name" value="EF-hand"/>
    <property type="match status" value="1"/>
</dbReference>
<evidence type="ECO:0000313" key="4">
    <source>
        <dbReference type="Proteomes" id="UP000594263"/>
    </source>
</evidence>
<dbReference type="SMART" id="SM00054">
    <property type="entry name" value="EFh"/>
    <property type="match status" value="2"/>
</dbReference>
<dbReference type="PROSITE" id="PS50222">
    <property type="entry name" value="EF_HAND_2"/>
    <property type="match status" value="1"/>
</dbReference>
<dbReference type="OMA" id="RVFDTHF"/>
<feature type="domain" description="EF-hand" evidence="2">
    <location>
        <begin position="69"/>
        <end position="104"/>
    </location>
</feature>
<proteinExistence type="predicted"/>
<evidence type="ECO:0000259" key="2">
    <source>
        <dbReference type="PROSITE" id="PS50222"/>
    </source>
</evidence>
<keyword evidence="1" id="KW-0106">Calcium</keyword>
<dbReference type="InterPro" id="IPR011992">
    <property type="entry name" value="EF-hand-dom_pair"/>
</dbReference>
<dbReference type="InterPro" id="IPR002048">
    <property type="entry name" value="EF_hand_dom"/>
</dbReference>
<accession>A0A7N0TB55</accession>
<dbReference type="PANTHER" id="PTHR34574:SF10">
    <property type="entry name" value="OS09G0482800 PROTEIN"/>
    <property type="match status" value="1"/>
</dbReference>